<comment type="caution">
    <text evidence="2">The sequence shown here is derived from an EMBL/GenBank/DDBJ whole genome shotgun (WGS) entry which is preliminary data.</text>
</comment>
<keyword evidence="3" id="KW-1185">Reference proteome</keyword>
<accession>A0A8H4UK95</accession>
<dbReference type="SUPFAM" id="SSF56399">
    <property type="entry name" value="ADP-ribosylation"/>
    <property type="match status" value="1"/>
</dbReference>
<evidence type="ECO:0000256" key="1">
    <source>
        <dbReference type="SAM" id="MobiDB-lite"/>
    </source>
</evidence>
<sequence>MELFQIIEEHRPDSVTSWSCSQDAHSGDDVLYFNFTRLALNLQLSSDHQRLTSCRVIDTESLFPRKRIDPLREEVRRVIQAICGDGSSLVREFDLEIAILQALESICELEFEFEPTLNPVNFEKGWGAEQVSDWNEVLNNPHGLDVSTIQDTASHILGKTPAELVADIPKEWRVIHMESVLRPDLLRRYWNYKDTLSAELEADETRLRDRLSPHSKLDGRVRARLSRDSILEDMVTPRITYHGTPLKSVSSIVRYGFKMPGNVVSGKVVSSPRTGVAYNRGIYSSQAPFYALSFAAGQRDETPVGLLPSMRLFVCATVMGRTYMNQDGQHQVHGPLVQGYDSHFDGKFEYIVHDERAMLPCYVIHLDLGSEVAKQALKDAQLHPTGYYSWDRERKKRQPEVRSTAPGDVRREREARKAAAMKWFPYGFGPATGTRFVIEEIGDISDDEEEYGDWQAEKHGFSNSYLERTGIYEEDEDKYYDEFDEEGNVTKKKKGLLMDQYQHAMRSSLRGS</sequence>
<evidence type="ECO:0000313" key="2">
    <source>
        <dbReference type="EMBL" id="KAF4978189.1"/>
    </source>
</evidence>
<name>A0A8H4UK95_9HYPO</name>
<dbReference type="OrthoDB" id="10256774at2759"/>
<dbReference type="Proteomes" id="UP000635477">
    <property type="component" value="Unassembled WGS sequence"/>
</dbReference>
<evidence type="ECO:0000313" key="3">
    <source>
        <dbReference type="Proteomes" id="UP000635477"/>
    </source>
</evidence>
<dbReference type="EMBL" id="JABEYC010000388">
    <property type="protein sequence ID" value="KAF4978189.1"/>
    <property type="molecule type" value="Genomic_DNA"/>
</dbReference>
<evidence type="ECO:0008006" key="4">
    <source>
        <dbReference type="Google" id="ProtNLM"/>
    </source>
</evidence>
<feature type="region of interest" description="Disordered" evidence="1">
    <location>
        <begin position="393"/>
        <end position="412"/>
    </location>
</feature>
<dbReference type="Gene3D" id="3.90.228.10">
    <property type="match status" value="1"/>
</dbReference>
<reference evidence="2" key="2">
    <citation type="submission" date="2020-05" db="EMBL/GenBank/DDBJ databases">
        <authorList>
            <person name="Kim H.-S."/>
            <person name="Proctor R.H."/>
            <person name="Brown D.W."/>
        </authorList>
    </citation>
    <scope>NUCLEOTIDE SEQUENCE</scope>
    <source>
        <strain evidence="2">NRRL 22465</strain>
    </source>
</reference>
<proteinExistence type="predicted"/>
<organism evidence="2 3">
    <name type="scientific">Fusarium zealandicum</name>
    <dbReference type="NCBI Taxonomy" id="1053134"/>
    <lineage>
        <taxon>Eukaryota</taxon>
        <taxon>Fungi</taxon>
        <taxon>Dikarya</taxon>
        <taxon>Ascomycota</taxon>
        <taxon>Pezizomycotina</taxon>
        <taxon>Sordariomycetes</taxon>
        <taxon>Hypocreomycetidae</taxon>
        <taxon>Hypocreales</taxon>
        <taxon>Nectriaceae</taxon>
        <taxon>Fusarium</taxon>
        <taxon>Fusarium staphyleae species complex</taxon>
    </lineage>
</organism>
<reference evidence="2" key="1">
    <citation type="journal article" date="2020" name="BMC Genomics">
        <title>Correction to: Identification and distribution of gene clusters required for synthesis of sphingolipid metabolism inhibitors in diverse species of the filamentous fungus Fusarium.</title>
        <authorList>
            <person name="Kim H.S."/>
            <person name="Lohmar J.M."/>
            <person name="Busman M."/>
            <person name="Brown D.W."/>
            <person name="Naumann T.A."/>
            <person name="Divon H.H."/>
            <person name="Lysoe E."/>
            <person name="Uhlig S."/>
            <person name="Proctor R.H."/>
        </authorList>
    </citation>
    <scope>NUCLEOTIDE SEQUENCE</scope>
    <source>
        <strain evidence="2">NRRL 22465</strain>
    </source>
</reference>
<dbReference type="AlphaFoldDB" id="A0A8H4UK95"/>
<gene>
    <name evidence="2" type="ORF">FZEAL_5385</name>
</gene>
<protein>
    <recommendedName>
        <fullName evidence="4">PARP catalytic domain-containing protein</fullName>
    </recommendedName>
</protein>